<keyword evidence="1" id="KW-0472">Membrane</keyword>
<keyword evidence="1" id="KW-1133">Transmembrane helix</keyword>
<feature type="transmembrane region" description="Helical" evidence="1">
    <location>
        <begin position="7"/>
        <end position="28"/>
    </location>
</feature>
<feature type="transmembrane region" description="Helical" evidence="1">
    <location>
        <begin position="34"/>
        <end position="52"/>
    </location>
</feature>
<sequence>MKTLFHFLILAVLVVIAIVIGVVVGAYGAWYFSWLIGTIMIVLFAAAGGVLYDTQQKERRAASGK</sequence>
<reference evidence="2 3" key="1">
    <citation type="submission" date="2023-12" db="EMBL/GenBank/DDBJ databases">
        <title>Genome sequencing and assembly of bacterial species from a model synthetic community.</title>
        <authorList>
            <person name="Hogle S.L."/>
        </authorList>
    </citation>
    <scope>NUCLEOTIDE SEQUENCE [LARGE SCALE GENOMIC DNA]</scope>
    <source>
        <strain evidence="2 3">HAMBI 2494</strain>
    </source>
</reference>
<name>A0ABZ0WGP7_9BURK</name>
<dbReference type="RefSeq" id="WP_114809333.1">
    <property type="nucleotide sequence ID" value="NZ_CP139965.1"/>
</dbReference>
<protein>
    <submittedName>
        <fullName evidence="2">Uncharacterized protein</fullName>
    </submittedName>
</protein>
<organism evidence="2 3">
    <name type="scientific">Paraburkholderia kururiensis</name>
    <dbReference type="NCBI Taxonomy" id="984307"/>
    <lineage>
        <taxon>Bacteria</taxon>
        <taxon>Pseudomonadati</taxon>
        <taxon>Pseudomonadota</taxon>
        <taxon>Betaproteobacteria</taxon>
        <taxon>Burkholderiales</taxon>
        <taxon>Burkholderiaceae</taxon>
        <taxon>Paraburkholderia</taxon>
    </lineage>
</organism>
<evidence type="ECO:0000313" key="3">
    <source>
        <dbReference type="Proteomes" id="UP001325479"/>
    </source>
</evidence>
<dbReference type="EMBL" id="CP139965">
    <property type="protein sequence ID" value="WQD76529.1"/>
    <property type="molecule type" value="Genomic_DNA"/>
</dbReference>
<keyword evidence="3" id="KW-1185">Reference proteome</keyword>
<keyword evidence="1" id="KW-0812">Transmembrane</keyword>
<dbReference type="Proteomes" id="UP001325479">
    <property type="component" value="Chromosome"/>
</dbReference>
<gene>
    <name evidence="2" type="ORF">U0042_20885</name>
</gene>
<accession>A0ABZ0WGP7</accession>
<evidence type="ECO:0000313" key="2">
    <source>
        <dbReference type="EMBL" id="WQD76529.1"/>
    </source>
</evidence>
<proteinExistence type="predicted"/>
<evidence type="ECO:0000256" key="1">
    <source>
        <dbReference type="SAM" id="Phobius"/>
    </source>
</evidence>